<dbReference type="InterPro" id="IPR036282">
    <property type="entry name" value="Glutathione-S-Trfase_C_sf"/>
</dbReference>
<evidence type="ECO:0000313" key="5">
    <source>
        <dbReference type="EMBL" id="MFC3154629.1"/>
    </source>
</evidence>
<dbReference type="SFLD" id="SFLDS00019">
    <property type="entry name" value="Glutathione_Transferase_(cytos"/>
    <property type="match status" value="1"/>
</dbReference>
<feature type="domain" description="GST N-terminal" evidence="3">
    <location>
        <begin position="3"/>
        <end position="85"/>
    </location>
</feature>
<dbReference type="Gene3D" id="1.20.1050.10">
    <property type="match status" value="1"/>
</dbReference>
<dbReference type="EMBL" id="JBHRTL010000005">
    <property type="protein sequence ID" value="MFC3154629.1"/>
    <property type="molecule type" value="Genomic_DNA"/>
</dbReference>
<dbReference type="EC" id="2.5.1.18" evidence="1"/>
<dbReference type="Pfam" id="PF13417">
    <property type="entry name" value="GST_N_3"/>
    <property type="match status" value="1"/>
</dbReference>
<dbReference type="PROSITE" id="PS50404">
    <property type="entry name" value="GST_NTER"/>
    <property type="match status" value="1"/>
</dbReference>
<evidence type="ECO:0000256" key="2">
    <source>
        <dbReference type="ARBA" id="ARBA00022679"/>
    </source>
</evidence>
<feature type="domain" description="GST C-terminal" evidence="4">
    <location>
        <begin position="90"/>
        <end position="218"/>
    </location>
</feature>
<protein>
    <recommendedName>
        <fullName evidence="1">glutathione transferase</fullName>
        <ecNumber evidence="1">2.5.1.18</ecNumber>
    </recommendedName>
</protein>
<dbReference type="InterPro" id="IPR010987">
    <property type="entry name" value="Glutathione-S-Trfase_C-like"/>
</dbReference>
<dbReference type="PANTHER" id="PTHR43900:SF3">
    <property type="entry name" value="GLUTATHIONE S-TRANSFERASE RHO"/>
    <property type="match status" value="1"/>
</dbReference>
<gene>
    <name evidence="5" type="ORF">ACFOEB_05385</name>
</gene>
<keyword evidence="2" id="KW-0808">Transferase</keyword>
<dbReference type="Gene3D" id="3.40.30.10">
    <property type="entry name" value="Glutaredoxin"/>
    <property type="match status" value="1"/>
</dbReference>
<dbReference type="Proteomes" id="UP001595548">
    <property type="component" value="Unassembled WGS sequence"/>
</dbReference>
<proteinExistence type="predicted"/>
<accession>A0ABV7HPJ3</accession>
<dbReference type="SUPFAM" id="SSF47616">
    <property type="entry name" value="GST C-terminal domain-like"/>
    <property type="match status" value="1"/>
</dbReference>
<dbReference type="InterPro" id="IPR036249">
    <property type="entry name" value="Thioredoxin-like_sf"/>
</dbReference>
<dbReference type="RefSeq" id="WP_382414993.1">
    <property type="nucleotide sequence ID" value="NZ_AP031500.1"/>
</dbReference>
<reference evidence="6" key="1">
    <citation type="journal article" date="2019" name="Int. J. Syst. Evol. Microbiol.">
        <title>The Global Catalogue of Microorganisms (GCM) 10K type strain sequencing project: providing services to taxonomists for standard genome sequencing and annotation.</title>
        <authorList>
            <consortium name="The Broad Institute Genomics Platform"/>
            <consortium name="The Broad Institute Genome Sequencing Center for Infectious Disease"/>
            <person name="Wu L."/>
            <person name="Ma J."/>
        </authorList>
    </citation>
    <scope>NUCLEOTIDE SEQUENCE [LARGE SCALE GENOMIC DNA]</scope>
    <source>
        <strain evidence="6">KCTC 52141</strain>
    </source>
</reference>
<comment type="caution">
    <text evidence="5">The sequence shown here is derived from an EMBL/GenBank/DDBJ whole genome shotgun (WGS) entry which is preliminary data.</text>
</comment>
<dbReference type="SFLD" id="SFLDG00358">
    <property type="entry name" value="Main_(cytGST)"/>
    <property type="match status" value="1"/>
</dbReference>
<name>A0ABV7HPJ3_9GAMM</name>
<keyword evidence="6" id="KW-1185">Reference proteome</keyword>
<sequence length="218" mass="24378">MSNLVQLYGPSFSVFVRVAALVCEEKGIAYQTGKEINGQTIDIHSDKHFQLHPFGKMPVLIHGDKILCETASIGRYLDRIFGPETLQGATDWERAQIDQWCSLITQYIDFYVVRQFMLEVVFPKGDSGEPRMDVISANRPAAENAIAIVAEQLGDKPFLVGQQFTLADAMLAPMLTYNKDAPAPINLVNAHPKLLEYTNRLRARPSGQKVLQPMSKSR</sequence>
<organism evidence="5 6">
    <name type="scientific">Gilvimarinus japonicus</name>
    <dbReference type="NCBI Taxonomy" id="1796469"/>
    <lineage>
        <taxon>Bacteria</taxon>
        <taxon>Pseudomonadati</taxon>
        <taxon>Pseudomonadota</taxon>
        <taxon>Gammaproteobacteria</taxon>
        <taxon>Cellvibrionales</taxon>
        <taxon>Cellvibrionaceae</taxon>
        <taxon>Gilvimarinus</taxon>
    </lineage>
</organism>
<dbReference type="SUPFAM" id="SSF52833">
    <property type="entry name" value="Thioredoxin-like"/>
    <property type="match status" value="1"/>
</dbReference>
<dbReference type="CDD" id="cd00299">
    <property type="entry name" value="GST_C_family"/>
    <property type="match status" value="1"/>
</dbReference>
<dbReference type="InterPro" id="IPR004045">
    <property type="entry name" value="Glutathione_S-Trfase_N"/>
</dbReference>
<evidence type="ECO:0000259" key="4">
    <source>
        <dbReference type="PROSITE" id="PS50405"/>
    </source>
</evidence>
<evidence type="ECO:0000259" key="3">
    <source>
        <dbReference type="PROSITE" id="PS50404"/>
    </source>
</evidence>
<dbReference type="Pfam" id="PF13410">
    <property type="entry name" value="GST_C_2"/>
    <property type="match status" value="1"/>
</dbReference>
<evidence type="ECO:0000313" key="6">
    <source>
        <dbReference type="Proteomes" id="UP001595548"/>
    </source>
</evidence>
<dbReference type="PROSITE" id="PS50405">
    <property type="entry name" value="GST_CTER"/>
    <property type="match status" value="1"/>
</dbReference>
<dbReference type="InterPro" id="IPR040079">
    <property type="entry name" value="Glutathione_S-Trfase"/>
</dbReference>
<evidence type="ECO:0000256" key="1">
    <source>
        <dbReference type="ARBA" id="ARBA00012452"/>
    </source>
</evidence>
<dbReference type="PANTHER" id="PTHR43900">
    <property type="entry name" value="GLUTATHIONE S-TRANSFERASE RHO"/>
    <property type="match status" value="1"/>
</dbReference>